<dbReference type="SUPFAM" id="SSF47413">
    <property type="entry name" value="lambda repressor-like DNA-binding domains"/>
    <property type="match status" value="1"/>
</dbReference>
<comment type="caution">
    <text evidence="5">The sequence shown here is derived from an EMBL/GenBank/DDBJ whole genome shotgun (WGS) entry which is preliminary data.</text>
</comment>
<sequence>MNDQRRNGQNEVAAGGRPTLKTIAFMTGLGVTTVSRALKDAPDIGEETKKRVQLVARQVGYRPNRAGVRLRTGKTNVISLVLNTDEQLMGFISDIIYGVSEELASSSYHLILTPYSSRNDPMDPIRYVVETHSADGVIISQTEPNDPRVRYLTEHGFPFATHGRTHTGIEHPWHDFDNHAFAMQAVRALVAKGRRRLALLAPSPKLTYYRHMSDGFAEGIEEQGCAAIPFRDAWVDMPVEQIKAAATALLRRSTPPDGLVSGSGAGAFALVAAIEECGLQLGRDIDIVTKQSTPLVQMFRPQILVVNEDFRLAGRELARAVRASIDGAVPASLQTLAVPDGVEAPRS</sequence>
<dbReference type="Pfam" id="PF00356">
    <property type="entry name" value="LacI"/>
    <property type="match status" value="1"/>
</dbReference>
<dbReference type="CDD" id="cd01392">
    <property type="entry name" value="HTH_LacI"/>
    <property type="match status" value="1"/>
</dbReference>
<dbReference type="CDD" id="cd20009">
    <property type="entry name" value="PBP1_RafR-like"/>
    <property type="match status" value="1"/>
</dbReference>
<dbReference type="EMBL" id="JAZHFV010000001">
    <property type="protein sequence ID" value="MEX4006211.1"/>
    <property type="molecule type" value="Genomic_DNA"/>
</dbReference>
<dbReference type="InterPro" id="IPR046335">
    <property type="entry name" value="LacI/GalR-like_sensor"/>
</dbReference>
<keyword evidence="6" id="KW-1185">Reference proteome</keyword>
<dbReference type="Pfam" id="PF13377">
    <property type="entry name" value="Peripla_BP_3"/>
    <property type="match status" value="1"/>
</dbReference>
<evidence type="ECO:0000259" key="4">
    <source>
        <dbReference type="PROSITE" id="PS50932"/>
    </source>
</evidence>
<dbReference type="RefSeq" id="WP_368801558.1">
    <property type="nucleotide sequence ID" value="NZ_JAZHFV010000001.1"/>
</dbReference>
<dbReference type="Gene3D" id="1.10.260.40">
    <property type="entry name" value="lambda repressor-like DNA-binding domains"/>
    <property type="match status" value="1"/>
</dbReference>
<dbReference type="SMART" id="SM00354">
    <property type="entry name" value="HTH_LACI"/>
    <property type="match status" value="1"/>
</dbReference>
<dbReference type="Gene3D" id="3.40.50.2300">
    <property type="match status" value="2"/>
</dbReference>
<keyword evidence="2" id="KW-0238">DNA-binding</keyword>
<accession>A0ABV3WNI7</accession>
<dbReference type="PROSITE" id="PS50932">
    <property type="entry name" value="HTH_LACI_2"/>
    <property type="match status" value="1"/>
</dbReference>
<dbReference type="InterPro" id="IPR010982">
    <property type="entry name" value="Lambda_DNA-bd_dom_sf"/>
</dbReference>
<protein>
    <submittedName>
        <fullName evidence="5">LacI family transcriptional regulator</fullName>
    </submittedName>
</protein>
<dbReference type="InterPro" id="IPR028082">
    <property type="entry name" value="Peripla_BP_I"/>
</dbReference>
<dbReference type="PANTHER" id="PTHR30146">
    <property type="entry name" value="LACI-RELATED TRANSCRIPTIONAL REPRESSOR"/>
    <property type="match status" value="1"/>
</dbReference>
<name>A0ABV3WNI7_9HYPH</name>
<proteinExistence type="predicted"/>
<dbReference type="SUPFAM" id="SSF53822">
    <property type="entry name" value="Periplasmic binding protein-like I"/>
    <property type="match status" value="1"/>
</dbReference>
<evidence type="ECO:0000256" key="2">
    <source>
        <dbReference type="ARBA" id="ARBA00023125"/>
    </source>
</evidence>
<gene>
    <name evidence="5" type="ORF">V1479_02780</name>
</gene>
<dbReference type="Proteomes" id="UP001559025">
    <property type="component" value="Unassembled WGS sequence"/>
</dbReference>
<dbReference type="PANTHER" id="PTHR30146:SF109">
    <property type="entry name" value="HTH-TYPE TRANSCRIPTIONAL REGULATOR GALS"/>
    <property type="match status" value="1"/>
</dbReference>
<dbReference type="InterPro" id="IPR000843">
    <property type="entry name" value="HTH_LacI"/>
</dbReference>
<feature type="domain" description="HTH lacI-type" evidence="4">
    <location>
        <begin position="18"/>
        <end position="72"/>
    </location>
</feature>
<keyword evidence="1" id="KW-0805">Transcription regulation</keyword>
<keyword evidence="3" id="KW-0804">Transcription</keyword>
<organism evidence="5 6">
    <name type="scientific">Neoaquamicrobium sediminum</name>
    <dbReference type="NCBI Taxonomy" id="1849104"/>
    <lineage>
        <taxon>Bacteria</taxon>
        <taxon>Pseudomonadati</taxon>
        <taxon>Pseudomonadota</taxon>
        <taxon>Alphaproteobacteria</taxon>
        <taxon>Hyphomicrobiales</taxon>
        <taxon>Phyllobacteriaceae</taxon>
        <taxon>Neoaquamicrobium</taxon>
    </lineage>
</organism>
<evidence type="ECO:0000256" key="1">
    <source>
        <dbReference type="ARBA" id="ARBA00023015"/>
    </source>
</evidence>
<evidence type="ECO:0000256" key="3">
    <source>
        <dbReference type="ARBA" id="ARBA00023163"/>
    </source>
</evidence>
<evidence type="ECO:0000313" key="5">
    <source>
        <dbReference type="EMBL" id="MEX4006211.1"/>
    </source>
</evidence>
<evidence type="ECO:0000313" key="6">
    <source>
        <dbReference type="Proteomes" id="UP001559025"/>
    </source>
</evidence>
<reference evidence="5 6" key="1">
    <citation type="submission" date="2024-01" db="EMBL/GenBank/DDBJ databases">
        <title>New evidence supports the origin of RcGTA from prophage.</title>
        <authorList>
            <person name="Xu Y."/>
            <person name="Liu B."/>
            <person name="Chen F."/>
        </authorList>
    </citation>
    <scope>NUCLEOTIDE SEQUENCE [LARGE SCALE GENOMIC DNA]</scope>
    <source>
        <strain evidence="5 6">CBW1107-2</strain>
    </source>
</reference>